<proteinExistence type="predicted"/>
<reference evidence="1 2" key="1">
    <citation type="submission" date="2018-05" db="EMBL/GenBank/DDBJ databases">
        <title>Reference genomes for bee gut microbiota database.</title>
        <authorList>
            <person name="Ellegaard K.M."/>
        </authorList>
    </citation>
    <scope>NUCLEOTIDE SEQUENCE [LARGE SCALE GENOMIC DNA]</scope>
    <source>
        <strain evidence="1 2">ESL0182</strain>
    </source>
</reference>
<sequence length="141" mass="16803">MTKKEWYKDRLLWKANQFKLLSETRLKGEERDNFFDKLHKEYMDSDDEILFLFSENNKTSWTAITTDKVISYHNNSVYQLKLDSIEKLIDIKKDGISDNNLKCDANFLLIGYEKLPIWTPNAKTLFALMNILRMFPLKKNI</sequence>
<keyword evidence="2" id="KW-1185">Reference proteome</keyword>
<gene>
    <name evidence="1" type="ORF">DKK70_09695</name>
</gene>
<dbReference type="RefSeq" id="WP_110433817.1">
    <property type="nucleotide sequence ID" value="NZ_QGLR01000011.1"/>
</dbReference>
<name>A0A2V4E7N2_9GAMM</name>
<comment type="caution">
    <text evidence="1">The sequence shown here is derived from an EMBL/GenBank/DDBJ whole genome shotgun (WGS) entry which is preliminary data.</text>
</comment>
<dbReference type="EMBL" id="QGLR01000011">
    <property type="protein sequence ID" value="PXZ06916.1"/>
    <property type="molecule type" value="Genomic_DNA"/>
</dbReference>
<organism evidence="1 2">
    <name type="scientific">Gilliamella apicola</name>
    <dbReference type="NCBI Taxonomy" id="1196095"/>
    <lineage>
        <taxon>Bacteria</taxon>
        <taxon>Pseudomonadati</taxon>
        <taxon>Pseudomonadota</taxon>
        <taxon>Gammaproteobacteria</taxon>
        <taxon>Orbales</taxon>
        <taxon>Orbaceae</taxon>
        <taxon>Gilliamella</taxon>
    </lineage>
</organism>
<evidence type="ECO:0000313" key="1">
    <source>
        <dbReference type="EMBL" id="PXZ06916.1"/>
    </source>
</evidence>
<dbReference type="OrthoDB" id="6638128at2"/>
<evidence type="ECO:0000313" key="2">
    <source>
        <dbReference type="Proteomes" id="UP000247932"/>
    </source>
</evidence>
<dbReference type="AlphaFoldDB" id="A0A2V4E7N2"/>
<protein>
    <submittedName>
        <fullName evidence="1">Uncharacterized protein</fullName>
    </submittedName>
</protein>
<accession>A0A2V4E7N2</accession>
<dbReference type="Proteomes" id="UP000247932">
    <property type="component" value="Unassembled WGS sequence"/>
</dbReference>